<evidence type="ECO:0000256" key="1">
    <source>
        <dbReference type="SAM" id="SignalP"/>
    </source>
</evidence>
<gene>
    <name evidence="2" type="ORF">PRZ03_20310</name>
</gene>
<feature type="signal peptide" evidence="1">
    <location>
        <begin position="1"/>
        <end position="24"/>
    </location>
</feature>
<evidence type="ECO:0000313" key="2">
    <source>
        <dbReference type="EMBL" id="MDC8773918.1"/>
    </source>
</evidence>
<keyword evidence="3" id="KW-1185">Reference proteome</keyword>
<feature type="chain" id="PRO_5045761095" description="DUF2782 domain-containing protein" evidence="1">
    <location>
        <begin position="25"/>
        <end position="112"/>
    </location>
</feature>
<protein>
    <recommendedName>
        <fullName evidence="4">DUF2782 domain-containing protein</fullName>
    </recommendedName>
</protein>
<sequence>MSRTLLTPLLALSLVAFVSPAAFAADKAEATAPASAQPVADAKVVETVIEDDNTRIEELRVRGQTQKVTVQPKNSKLPSYEIIMGDASRDLSPGAGTTRAAAGRRVWSVLSF</sequence>
<dbReference type="Proteomes" id="UP001221189">
    <property type="component" value="Unassembled WGS sequence"/>
</dbReference>
<dbReference type="RefSeq" id="WP_273602006.1">
    <property type="nucleotide sequence ID" value="NZ_JAQQXT010000015.1"/>
</dbReference>
<organism evidence="2 3">
    <name type="scientific">Roseateles albus</name>
    <dbReference type="NCBI Taxonomy" id="2987525"/>
    <lineage>
        <taxon>Bacteria</taxon>
        <taxon>Pseudomonadati</taxon>
        <taxon>Pseudomonadota</taxon>
        <taxon>Betaproteobacteria</taxon>
        <taxon>Burkholderiales</taxon>
        <taxon>Sphaerotilaceae</taxon>
        <taxon>Roseateles</taxon>
    </lineage>
</organism>
<keyword evidence="1" id="KW-0732">Signal</keyword>
<accession>A0ABT5KJ18</accession>
<dbReference type="EMBL" id="JAQQXT010000015">
    <property type="protein sequence ID" value="MDC8773918.1"/>
    <property type="molecule type" value="Genomic_DNA"/>
</dbReference>
<name>A0ABT5KJ18_9BURK</name>
<evidence type="ECO:0008006" key="4">
    <source>
        <dbReference type="Google" id="ProtNLM"/>
    </source>
</evidence>
<proteinExistence type="predicted"/>
<evidence type="ECO:0000313" key="3">
    <source>
        <dbReference type="Proteomes" id="UP001221189"/>
    </source>
</evidence>
<comment type="caution">
    <text evidence="2">The sequence shown here is derived from an EMBL/GenBank/DDBJ whole genome shotgun (WGS) entry which is preliminary data.</text>
</comment>
<reference evidence="2 3" key="1">
    <citation type="submission" date="2022-10" db="EMBL/GenBank/DDBJ databases">
        <title>Paucibacter sp. hw1 Genome sequencing.</title>
        <authorList>
            <person name="Park S."/>
        </authorList>
    </citation>
    <scope>NUCLEOTIDE SEQUENCE [LARGE SCALE GENOMIC DNA]</scope>
    <source>
        <strain evidence="3">hw1</strain>
    </source>
</reference>
<dbReference type="Gene3D" id="2.20.130.30">
    <property type="entry name" value="Protein of unknown function DUF2782"/>
    <property type="match status" value="1"/>
</dbReference>